<evidence type="ECO:0000313" key="5">
    <source>
        <dbReference type="Proteomes" id="UP001428341"/>
    </source>
</evidence>
<dbReference type="Proteomes" id="UP001428341">
    <property type="component" value="Unassembled WGS sequence"/>
</dbReference>
<dbReference type="PANTHER" id="PTHR46817">
    <property type="entry name" value="PHOSPHOINOSITIDE PHOSPHATASE SAC9-RELATED"/>
    <property type="match status" value="1"/>
</dbReference>
<sequence>MYCLMNLTWEDCRVATTLALLGQTSLEDKIVGAIGLENSDDSVLDFWNITRIGESCSGGGCKVRAETKVPALASSTATSVGASQSPLLCSQCERKVCKVCCAGRGALLFSNYKSRDVTNYNGFSSQSGSSHGSQVDVSTSCSLTLDGVICKHCCHEIVLDALMLDYVRVLISLRRSSYADNAAYNALNEVVGSCLKDSLSERIHSSDNVQAAEVLHQLCAKDSAPILSLLAPLNSGSRHSYWRAPPSTTSVKFVIVLGSVSDVSGVILLVSPCGYSRPGSASVNFGKDFSLLSLDEDENPFAQVDRRASFGGAVENEPCIHAKRILVVGSPVKREGLTSSQSSEQLSIRNWLDRAPQMSRFKVPIEAERLMDYDLVLEQYLPPVSPLLAGFRLDAFSAIKPIITHSPSSDSDIWDKSVTFLEDRYISQAVLYLQVSALQEPHNMVTIAEYRLPEARAGTPMYFDFPRPIQSRRVSFKLLGDVTAFADEPSEQDDSGLRAPLVATGLSLSNRIKLYYYCDPSELGKWASLSAV</sequence>
<dbReference type="InterPro" id="IPR057554">
    <property type="entry name" value="SAC9_C"/>
</dbReference>
<dbReference type="Pfam" id="PF24791">
    <property type="entry name" value="SAC9_C8D"/>
    <property type="match status" value="1"/>
</dbReference>
<dbReference type="InterPro" id="IPR057557">
    <property type="entry name" value="SAC9_C8D"/>
</dbReference>
<dbReference type="PANTHER" id="PTHR46817:SF1">
    <property type="entry name" value="SAC DOMAIN-CONTAINING PROTEIN"/>
    <property type="match status" value="1"/>
</dbReference>
<dbReference type="Pfam" id="PF24789">
    <property type="entry name" value="SAC9_GBDL_2nd"/>
    <property type="match status" value="1"/>
</dbReference>
<dbReference type="Pfam" id="PF24765">
    <property type="entry name" value="SAC9_C"/>
    <property type="match status" value="1"/>
</dbReference>
<accession>A0AAP0MAI0</accession>
<protein>
    <submittedName>
        <fullName evidence="4">Uncharacterized protein</fullName>
    </submittedName>
</protein>
<dbReference type="InterPro" id="IPR057553">
    <property type="entry name" value="SAC9_GBDL_2nd"/>
</dbReference>
<evidence type="ECO:0000259" key="2">
    <source>
        <dbReference type="Pfam" id="PF24789"/>
    </source>
</evidence>
<evidence type="ECO:0000313" key="4">
    <source>
        <dbReference type="EMBL" id="KAK9200622.1"/>
    </source>
</evidence>
<evidence type="ECO:0000259" key="1">
    <source>
        <dbReference type="Pfam" id="PF24765"/>
    </source>
</evidence>
<gene>
    <name evidence="4" type="ORF">WN944_015820</name>
</gene>
<name>A0AAP0MAI0_9ROSI</name>
<feature type="domain" description="SAC9 second GBDL" evidence="2">
    <location>
        <begin position="212"/>
        <end position="277"/>
    </location>
</feature>
<organism evidence="4 5">
    <name type="scientific">Citrus x changshan-huyou</name>
    <dbReference type="NCBI Taxonomy" id="2935761"/>
    <lineage>
        <taxon>Eukaryota</taxon>
        <taxon>Viridiplantae</taxon>
        <taxon>Streptophyta</taxon>
        <taxon>Embryophyta</taxon>
        <taxon>Tracheophyta</taxon>
        <taxon>Spermatophyta</taxon>
        <taxon>Magnoliopsida</taxon>
        <taxon>eudicotyledons</taxon>
        <taxon>Gunneridae</taxon>
        <taxon>Pentapetalae</taxon>
        <taxon>rosids</taxon>
        <taxon>malvids</taxon>
        <taxon>Sapindales</taxon>
        <taxon>Rutaceae</taxon>
        <taxon>Aurantioideae</taxon>
        <taxon>Citrus</taxon>
    </lineage>
</organism>
<keyword evidence="5" id="KW-1185">Reference proteome</keyword>
<feature type="domain" description="SAC9 C8D" evidence="3">
    <location>
        <begin position="50"/>
        <end position="161"/>
    </location>
</feature>
<feature type="domain" description="SAC9 C-terminal" evidence="1">
    <location>
        <begin position="357"/>
        <end position="532"/>
    </location>
</feature>
<dbReference type="AlphaFoldDB" id="A0AAP0MAI0"/>
<reference evidence="4 5" key="1">
    <citation type="submission" date="2024-05" db="EMBL/GenBank/DDBJ databases">
        <title>Haplotype-resolved chromosome-level genome assembly of Huyou (Citrus changshanensis).</title>
        <authorList>
            <person name="Miao C."/>
            <person name="Chen W."/>
            <person name="Wu Y."/>
            <person name="Wang L."/>
            <person name="Zhao S."/>
            <person name="Grierson D."/>
            <person name="Xu C."/>
            <person name="Chen K."/>
        </authorList>
    </citation>
    <scope>NUCLEOTIDE SEQUENCE [LARGE SCALE GENOMIC DNA]</scope>
    <source>
        <strain evidence="4">01-14</strain>
        <tissue evidence="4">Leaf</tissue>
    </source>
</reference>
<dbReference type="EMBL" id="JBCGBO010000005">
    <property type="protein sequence ID" value="KAK9200622.1"/>
    <property type="molecule type" value="Genomic_DNA"/>
</dbReference>
<comment type="caution">
    <text evidence="4">The sequence shown here is derived from an EMBL/GenBank/DDBJ whole genome shotgun (WGS) entry which is preliminary data.</text>
</comment>
<proteinExistence type="predicted"/>
<evidence type="ECO:0000259" key="3">
    <source>
        <dbReference type="Pfam" id="PF24791"/>
    </source>
</evidence>